<evidence type="ECO:0000313" key="1">
    <source>
        <dbReference type="EMBL" id="JAV61956.1"/>
    </source>
</evidence>
<name>A0A1Y1KR91_PHOPY</name>
<protein>
    <submittedName>
        <fullName evidence="1">Uncharacterized protein</fullName>
    </submittedName>
</protein>
<sequence>MSENILITTYTFHQRQYLMKLNSANCLELVLTDKQTGEEWECSYDVAYIEDLTRKTGNFKQFEIFTTMLKSGLLKTTECISLDLLTYEDLESMRVRKVKSSSRVNMNSNNRRYLIVTYSVEFDKIKYPIPLEYCGLPDPAILQATVRKLEAKLKRAEEALCTKNDHNERRHTKTLERR</sequence>
<dbReference type="AlphaFoldDB" id="A0A1Y1KR91"/>
<dbReference type="CDD" id="cd22284">
    <property type="entry name" value="HD_CCDC61_N"/>
    <property type="match status" value="1"/>
</dbReference>
<dbReference type="InterPro" id="IPR049733">
    <property type="entry name" value="CCDC61_N"/>
</dbReference>
<dbReference type="EMBL" id="GEZM01080979">
    <property type="protein sequence ID" value="JAV61956.1"/>
    <property type="molecule type" value="Transcribed_RNA"/>
</dbReference>
<accession>A0A1Y1KR91</accession>
<organism evidence="1">
    <name type="scientific">Photinus pyralis</name>
    <name type="common">Common eastern firefly</name>
    <name type="synonym">Lampyris pyralis</name>
    <dbReference type="NCBI Taxonomy" id="7054"/>
    <lineage>
        <taxon>Eukaryota</taxon>
        <taxon>Metazoa</taxon>
        <taxon>Ecdysozoa</taxon>
        <taxon>Arthropoda</taxon>
        <taxon>Hexapoda</taxon>
        <taxon>Insecta</taxon>
        <taxon>Pterygota</taxon>
        <taxon>Neoptera</taxon>
        <taxon>Endopterygota</taxon>
        <taxon>Coleoptera</taxon>
        <taxon>Polyphaga</taxon>
        <taxon>Elateriformia</taxon>
        <taxon>Elateroidea</taxon>
        <taxon>Lampyridae</taxon>
        <taxon>Lampyrinae</taxon>
        <taxon>Photinus</taxon>
    </lineage>
</organism>
<reference evidence="1" key="1">
    <citation type="journal article" date="2016" name="Sci. Rep.">
        <title>Molecular characterization of firefly nuptial gifts: a multi-omics approach sheds light on postcopulatory sexual selection.</title>
        <authorList>
            <person name="Al-Wathiqui N."/>
            <person name="Fallon T.R."/>
            <person name="South A."/>
            <person name="Weng J.K."/>
            <person name="Lewis S.M."/>
        </authorList>
    </citation>
    <scope>NUCLEOTIDE SEQUENCE</scope>
</reference>
<proteinExistence type="predicted"/>